<gene>
    <name evidence="1" type="ORF">ALNOE001_04560</name>
</gene>
<dbReference type="AlphaFoldDB" id="A0A366ME47"/>
<keyword evidence="2" id="KW-1185">Reference proteome</keyword>
<evidence type="ECO:0000313" key="1">
    <source>
        <dbReference type="EMBL" id="RBQ24083.1"/>
    </source>
</evidence>
<evidence type="ECO:0008006" key="3">
    <source>
        <dbReference type="Google" id="ProtNLM"/>
    </source>
</evidence>
<evidence type="ECO:0000313" key="2">
    <source>
        <dbReference type="Proteomes" id="UP000253099"/>
    </source>
</evidence>
<dbReference type="InterPro" id="IPR009702">
    <property type="entry name" value="DUF1284"/>
</dbReference>
<proteinExistence type="predicted"/>
<dbReference type="EMBL" id="NIZT01000010">
    <property type="protein sequence ID" value="RBQ24083.1"/>
    <property type="molecule type" value="Genomic_DNA"/>
</dbReference>
<dbReference type="Pfam" id="PF06935">
    <property type="entry name" value="DUF1284"/>
    <property type="match status" value="1"/>
</dbReference>
<sequence length="161" mass="18752">MIKYPIDKMKKNKVIKLCGHHLLCLQGYQGYGYDSEFEKNMSNIHQELNKTKNKNLKIKISDSPDDLCICCPNLKDGICIGDNDSSIKTKENLQKIAKNNNHIVKLDSIVIKKINIDKNKEYYFNDVVRVINNTFKKLEDVKDICGDCEWTDKCLWYQSKK</sequence>
<protein>
    <recommendedName>
        <fullName evidence="3">DUF1284 domain-containing protein</fullName>
    </recommendedName>
</protein>
<organism evidence="1 2">
    <name type="scientific">Candidatus Methanobinarius endosymbioticus</name>
    <dbReference type="NCBI Taxonomy" id="2006182"/>
    <lineage>
        <taxon>Archaea</taxon>
        <taxon>Methanobacteriati</taxon>
        <taxon>Methanobacteriota</taxon>
        <taxon>Methanomada group</taxon>
        <taxon>Methanobacteria</taxon>
        <taxon>Methanobacteriales</taxon>
        <taxon>Methanobacteriaceae</taxon>
        <taxon>Candidatus Methanobinarius</taxon>
    </lineage>
</organism>
<reference evidence="1 2" key="1">
    <citation type="submission" date="2018-06" db="EMBL/GenBank/DDBJ databases">
        <title>Genomic insight into two independent archaeal endosymbiosis events.</title>
        <authorList>
            <person name="Lind A.E."/>
            <person name="Lewis W.H."/>
            <person name="Spang A."/>
            <person name="Guy L."/>
            <person name="Embley M.T."/>
            <person name="Ettema T.J.G."/>
        </authorList>
    </citation>
    <scope>NUCLEOTIDE SEQUENCE [LARGE SCALE GENOMIC DNA]</scope>
    <source>
        <strain evidence="1">NOE</strain>
    </source>
</reference>
<dbReference type="Proteomes" id="UP000253099">
    <property type="component" value="Unassembled WGS sequence"/>
</dbReference>
<accession>A0A366ME47</accession>
<name>A0A366ME47_9EURY</name>
<comment type="caution">
    <text evidence="1">The sequence shown here is derived from an EMBL/GenBank/DDBJ whole genome shotgun (WGS) entry which is preliminary data.</text>
</comment>